<keyword evidence="2 8" id="KW-0819">tRNA processing</keyword>
<feature type="binding site" evidence="8">
    <location>
        <position position="212"/>
    </location>
    <ligand>
        <name>Zn(2+)</name>
        <dbReference type="ChEBI" id="CHEBI:29105"/>
        <label>2</label>
        <note>catalytic</note>
    </ligand>
</feature>
<dbReference type="AlphaFoldDB" id="A0A0S7BP19"/>
<dbReference type="RefSeq" id="WP_075074719.1">
    <property type="nucleotide sequence ID" value="NZ_DF967972.1"/>
</dbReference>
<evidence type="ECO:0000256" key="1">
    <source>
        <dbReference type="ARBA" id="ARBA00011738"/>
    </source>
</evidence>
<dbReference type="CDD" id="cd07717">
    <property type="entry name" value="RNaseZ_ZiPD-like_MBL-fold"/>
    <property type="match status" value="1"/>
</dbReference>
<dbReference type="Pfam" id="PF12706">
    <property type="entry name" value="Lactamase_B_2"/>
    <property type="match status" value="1"/>
</dbReference>
<feature type="binding site" evidence="8">
    <location>
        <position position="66"/>
    </location>
    <ligand>
        <name>Zn(2+)</name>
        <dbReference type="ChEBI" id="CHEBI:29105"/>
        <label>2</label>
        <note>catalytic</note>
    </ligand>
</feature>
<dbReference type="NCBIfam" id="NF000801">
    <property type="entry name" value="PRK00055.1-3"/>
    <property type="match status" value="1"/>
</dbReference>
<evidence type="ECO:0000259" key="9">
    <source>
        <dbReference type="SMART" id="SM00849"/>
    </source>
</evidence>
<protein>
    <recommendedName>
        <fullName evidence="8">Ribonuclease Z</fullName>
        <shortName evidence="8">RNase Z</shortName>
        <ecNumber evidence="8">3.1.26.11</ecNumber>
    </recommendedName>
    <alternativeName>
        <fullName evidence="8">tRNA 3 endonuclease</fullName>
    </alternativeName>
    <alternativeName>
        <fullName evidence="8">tRNase Z</fullName>
    </alternativeName>
</protein>
<dbReference type="SUPFAM" id="SSF56281">
    <property type="entry name" value="Metallo-hydrolase/oxidoreductase"/>
    <property type="match status" value="1"/>
</dbReference>
<comment type="subunit">
    <text evidence="1 8">Homodimer.</text>
</comment>
<feature type="binding site" evidence="8">
    <location>
        <position position="63"/>
    </location>
    <ligand>
        <name>Zn(2+)</name>
        <dbReference type="ChEBI" id="CHEBI:29105"/>
        <label>1</label>
        <note>catalytic</note>
    </ligand>
</feature>
<dbReference type="PANTHER" id="PTHR46018:SF7">
    <property type="entry name" value="RIBONUCLEASE Z"/>
    <property type="match status" value="1"/>
</dbReference>
<feature type="binding site" evidence="8">
    <location>
        <position position="65"/>
    </location>
    <ligand>
        <name>Zn(2+)</name>
        <dbReference type="ChEBI" id="CHEBI:29105"/>
        <label>2</label>
        <note>catalytic</note>
    </ligand>
</feature>
<accession>A0A0S7BP19</accession>
<evidence type="ECO:0000256" key="8">
    <source>
        <dbReference type="HAMAP-Rule" id="MF_01818"/>
    </source>
</evidence>
<keyword evidence="11" id="KW-1185">Reference proteome</keyword>
<feature type="binding site" evidence="8">
    <location>
        <position position="212"/>
    </location>
    <ligand>
        <name>Zn(2+)</name>
        <dbReference type="ChEBI" id="CHEBI:29105"/>
        <label>1</label>
        <note>catalytic</note>
    </ligand>
</feature>
<dbReference type="STRING" id="360412.LARV_03336"/>
<evidence type="ECO:0000313" key="11">
    <source>
        <dbReference type="Proteomes" id="UP000055060"/>
    </source>
</evidence>
<dbReference type="EMBL" id="DF967972">
    <property type="protein sequence ID" value="GAP15546.1"/>
    <property type="molecule type" value="Genomic_DNA"/>
</dbReference>
<dbReference type="InterPro" id="IPR036866">
    <property type="entry name" value="RibonucZ/Hydroxyglut_hydro"/>
</dbReference>
<dbReference type="Pfam" id="PF23023">
    <property type="entry name" value="Anti-Pycsar_Apyc1"/>
    <property type="match status" value="1"/>
</dbReference>
<dbReference type="EC" id="3.1.26.11" evidence="8"/>
<comment type="catalytic activity">
    <reaction evidence="8">
        <text>Endonucleolytic cleavage of RNA, removing extra 3' nucleotides from tRNA precursor, generating 3' termini of tRNAs. A 3'-hydroxy group is left at the tRNA terminus and a 5'-phosphoryl group is left at the trailer molecule.</text>
        <dbReference type="EC" id="3.1.26.11"/>
    </reaction>
</comment>
<keyword evidence="7 8" id="KW-0862">Zinc</keyword>
<dbReference type="HAMAP" id="MF_01818">
    <property type="entry name" value="RNase_Z_BN"/>
    <property type="match status" value="1"/>
</dbReference>
<keyword evidence="4 8" id="KW-0479">Metal-binding</keyword>
<evidence type="ECO:0000256" key="4">
    <source>
        <dbReference type="ARBA" id="ARBA00022723"/>
    </source>
</evidence>
<dbReference type="Proteomes" id="UP000055060">
    <property type="component" value="Unassembled WGS sequence"/>
</dbReference>
<comment type="cofactor">
    <cofactor evidence="8">
        <name>Zn(2+)</name>
        <dbReference type="ChEBI" id="CHEBI:29105"/>
    </cofactor>
    <text evidence="8">Binds 2 Zn(2+) ions.</text>
</comment>
<reference evidence="10" key="1">
    <citation type="submission" date="2015-07" db="EMBL/GenBank/DDBJ databases">
        <title>Draft Genome Sequences of Anaerolinea thermolimosa IMO-1, Bellilinea caldifistulae GOMI-1, Leptolinea tardivitalis YMTK-2, Levilinea saccharolytica KIBI-1,Longilinea arvoryzae KOME-1, Previously Described as Members of the Anaerolineaceae (Chloroflexi).</title>
        <authorList>
            <person name="Sekiguchi Y."/>
            <person name="Ohashi A."/>
            <person name="Matsuura N."/>
            <person name="Tourlousse M.D."/>
        </authorList>
    </citation>
    <scope>NUCLEOTIDE SEQUENCE [LARGE SCALE GENOMIC DNA]</scope>
    <source>
        <strain evidence="10">KOME-1</strain>
    </source>
</reference>
<proteinExistence type="inferred from homology"/>
<evidence type="ECO:0000313" key="10">
    <source>
        <dbReference type="EMBL" id="GAP15546.1"/>
    </source>
</evidence>
<evidence type="ECO:0000256" key="7">
    <source>
        <dbReference type="ARBA" id="ARBA00022833"/>
    </source>
</evidence>
<feature type="binding site" evidence="8">
    <location>
        <position position="270"/>
    </location>
    <ligand>
        <name>Zn(2+)</name>
        <dbReference type="ChEBI" id="CHEBI:29105"/>
        <label>2</label>
        <note>catalytic</note>
    </ligand>
</feature>
<dbReference type="InterPro" id="IPR001279">
    <property type="entry name" value="Metallo-B-lactamas"/>
</dbReference>
<evidence type="ECO:0000256" key="3">
    <source>
        <dbReference type="ARBA" id="ARBA00022722"/>
    </source>
</evidence>
<organism evidence="10">
    <name type="scientific">Longilinea arvoryzae</name>
    <dbReference type="NCBI Taxonomy" id="360412"/>
    <lineage>
        <taxon>Bacteria</taxon>
        <taxon>Bacillati</taxon>
        <taxon>Chloroflexota</taxon>
        <taxon>Anaerolineae</taxon>
        <taxon>Anaerolineales</taxon>
        <taxon>Anaerolineaceae</taxon>
        <taxon>Longilinea</taxon>
    </lineage>
</organism>
<keyword evidence="3 8" id="KW-0540">Nuclease</keyword>
<comment type="similarity">
    <text evidence="8">Belongs to the RNase Z family.</text>
</comment>
<dbReference type="PANTHER" id="PTHR46018">
    <property type="entry name" value="ZINC PHOSPHODIESTERASE ELAC PROTEIN 1"/>
    <property type="match status" value="1"/>
</dbReference>
<dbReference type="InterPro" id="IPR013471">
    <property type="entry name" value="RNase_Z/BN"/>
</dbReference>
<gene>
    <name evidence="8" type="primary">rnz</name>
    <name evidence="10" type="ORF">LARV_03336</name>
</gene>
<dbReference type="OrthoDB" id="9800940at2"/>
<feature type="domain" description="Metallo-beta-lactamase" evidence="9">
    <location>
        <begin position="19"/>
        <end position="201"/>
    </location>
</feature>
<dbReference type="Gene3D" id="3.60.15.10">
    <property type="entry name" value="Ribonuclease Z/Hydroxyacylglutathione hydrolase-like"/>
    <property type="match status" value="1"/>
</dbReference>
<evidence type="ECO:0000256" key="5">
    <source>
        <dbReference type="ARBA" id="ARBA00022759"/>
    </source>
</evidence>
<keyword evidence="5 8" id="KW-0255">Endonuclease</keyword>
<feature type="active site" description="Proton acceptor" evidence="8">
    <location>
        <position position="65"/>
    </location>
</feature>
<evidence type="ECO:0000256" key="2">
    <source>
        <dbReference type="ARBA" id="ARBA00022694"/>
    </source>
</evidence>
<sequence length="307" mass="34111">MFEVVFLGTSASAPSAKRNLPALVVKHDEYRFLIDCGEGTQRQILQSGIGFKRLNRILITHGHLDHILGLAGLLSTFMRWESIEELEIAGAASAIDRIRELLYGVVLRGTRPPMPVQLHAIEPGLYFEGEDFTITAFPVHHRGAESLGYVFDEKGRRPFLPDKAEALGIPPGPWRRDLVDGRPATLPDGRIIQPEEVLGDFHPGTRLVVIGDSGETDSLVEFCRGADALIIESTYLDEEADMAKQFGHLTARRSADLAVRAGVGQLLLTHISRRYREKDVQQEAQEVFANTTVARDFDTFQVKRSGE</sequence>
<keyword evidence="6 8" id="KW-0378">Hydrolase</keyword>
<comment type="function">
    <text evidence="8">Zinc phosphodiesterase, which displays some tRNA 3'-processing endonuclease activity. Probably involved in tRNA maturation, by removing a 3'-trailer from precursor tRNA.</text>
</comment>
<name>A0A0S7BP19_9CHLR</name>
<feature type="binding site" evidence="8">
    <location>
        <position position="61"/>
    </location>
    <ligand>
        <name>Zn(2+)</name>
        <dbReference type="ChEBI" id="CHEBI:29105"/>
        <label>1</label>
        <note>catalytic</note>
    </ligand>
</feature>
<dbReference type="GO" id="GO:0008270">
    <property type="term" value="F:zinc ion binding"/>
    <property type="evidence" value="ECO:0007669"/>
    <property type="project" value="UniProtKB-UniRule"/>
</dbReference>
<dbReference type="SMART" id="SM00849">
    <property type="entry name" value="Lactamase_B"/>
    <property type="match status" value="1"/>
</dbReference>
<feature type="binding site" evidence="8">
    <location>
        <position position="141"/>
    </location>
    <ligand>
        <name>Zn(2+)</name>
        <dbReference type="ChEBI" id="CHEBI:29105"/>
        <label>1</label>
        <note>catalytic</note>
    </ligand>
</feature>
<dbReference type="GO" id="GO:0042781">
    <property type="term" value="F:3'-tRNA processing endoribonuclease activity"/>
    <property type="evidence" value="ECO:0007669"/>
    <property type="project" value="UniProtKB-UniRule"/>
</dbReference>
<evidence type="ECO:0000256" key="6">
    <source>
        <dbReference type="ARBA" id="ARBA00022801"/>
    </source>
</evidence>